<gene>
    <name evidence="3" type="ORF">CfP315_0665</name>
</gene>
<dbReference type="GO" id="GO:0003676">
    <property type="term" value="F:nucleic acid binding"/>
    <property type="evidence" value="ECO:0007669"/>
    <property type="project" value="InterPro"/>
</dbReference>
<dbReference type="PANTHER" id="PTHR34039">
    <property type="entry name" value="UPF0102 PROTEIN YRAN"/>
    <property type="match status" value="1"/>
</dbReference>
<dbReference type="KEGG" id="ips:CfP315_0665"/>
<dbReference type="NCBIfam" id="TIGR00252">
    <property type="entry name" value="YraN family protein"/>
    <property type="match status" value="1"/>
</dbReference>
<evidence type="ECO:0000256" key="2">
    <source>
        <dbReference type="HAMAP-Rule" id="MF_00048"/>
    </source>
</evidence>
<dbReference type="NCBIfam" id="NF009150">
    <property type="entry name" value="PRK12497.1-3"/>
    <property type="match status" value="1"/>
</dbReference>
<dbReference type="HAMAP" id="MF_00048">
    <property type="entry name" value="UPF0102"/>
    <property type="match status" value="1"/>
</dbReference>
<dbReference type="InterPro" id="IPR011335">
    <property type="entry name" value="Restrct_endonuc-II-like"/>
</dbReference>
<dbReference type="InterPro" id="IPR011856">
    <property type="entry name" value="tRNA_endonuc-like_dom_sf"/>
</dbReference>
<dbReference type="EMBL" id="AP027924">
    <property type="protein sequence ID" value="BED92083.1"/>
    <property type="molecule type" value="Genomic_DNA"/>
</dbReference>
<proteinExistence type="inferred from homology"/>
<evidence type="ECO:0000256" key="1">
    <source>
        <dbReference type="ARBA" id="ARBA00006738"/>
    </source>
</evidence>
<accession>A0AA48KX68</accession>
<evidence type="ECO:0000313" key="3">
    <source>
        <dbReference type="EMBL" id="BED92083.1"/>
    </source>
</evidence>
<dbReference type="SUPFAM" id="SSF52980">
    <property type="entry name" value="Restriction endonuclease-like"/>
    <property type="match status" value="1"/>
</dbReference>
<organism evidence="3">
    <name type="scientific">Candidatus Improbicoccus pseudotrichonymphae</name>
    <dbReference type="NCBI Taxonomy" id="3033792"/>
    <lineage>
        <taxon>Bacteria</taxon>
        <taxon>Bacillati</taxon>
        <taxon>Bacillota</taxon>
        <taxon>Clostridia</taxon>
        <taxon>Candidatus Improbicoccus</taxon>
    </lineage>
</organism>
<dbReference type="Proteomes" id="UP001337580">
    <property type="component" value="Chromosome"/>
</dbReference>
<sequence>MDVRRLGKIGENVVKNYLISKGIKIIKTNFHSRYGEIDIIAQDEKHIIFVEVKLRSLGSMFSGLERVDSAKQNKILRTAEIYLMDNLIEKQPRFDVAEVVFDSKYEHKEIYYIENAFEVKFGD</sequence>
<dbReference type="Gene3D" id="3.40.1350.10">
    <property type="match status" value="1"/>
</dbReference>
<reference evidence="3" key="1">
    <citation type="journal article" date="2023" name="ISME J.">
        <title>Emergence of putative energy parasites within Clostridia revealed by genome analysis of a novel endosymbiotic clade.</title>
        <authorList>
            <person name="Takahashi K."/>
            <person name="Kuwahara H."/>
            <person name="Horikawa Y."/>
            <person name="Izawa K."/>
            <person name="Kato D."/>
            <person name="Inagaki T."/>
            <person name="Yuki M."/>
            <person name="Ohkuma M."/>
            <person name="Hongoh Y."/>
        </authorList>
    </citation>
    <scope>NUCLEOTIDE SEQUENCE</scope>
    <source>
        <strain evidence="3">CfP3-15</strain>
    </source>
</reference>
<dbReference type="InterPro" id="IPR003509">
    <property type="entry name" value="UPF0102_YraN-like"/>
</dbReference>
<comment type="similarity">
    <text evidence="1 2">Belongs to the UPF0102 family.</text>
</comment>
<dbReference type="AlphaFoldDB" id="A0AA48KX68"/>
<name>A0AA48KX68_9FIRM</name>
<dbReference type="Pfam" id="PF02021">
    <property type="entry name" value="UPF0102"/>
    <property type="match status" value="1"/>
</dbReference>
<protein>
    <recommendedName>
        <fullName evidence="2">UPF0102 protein CfP315_0665</fullName>
    </recommendedName>
</protein>
<dbReference type="PANTHER" id="PTHR34039:SF1">
    <property type="entry name" value="UPF0102 PROTEIN YRAN"/>
    <property type="match status" value="1"/>
</dbReference>